<dbReference type="STRING" id="4072.A0A2G2Y278"/>
<evidence type="ECO:0000313" key="3">
    <source>
        <dbReference type="Proteomes" id="UP000222542"/>
    </source>
</evidence>
<dbReference type="GO" id="GO:0043531">
    <property type="term" value="F:ADP binding"/>
    <property type="evidence" value="ECO:0007669"/>
    <property type="project" value="InterPro"/>
</dbReference>
<feature type="domain" description="NB-ARC" evidence="1">
    <location>
        <begin position="66"/>
        <end position="142"/>
    </location>
</feature>
<dbReference type="Gramene" id="PHT63819">
    <property type="protein sequence ID" value="PHT63819"/>
    <property type="gene ID" value="T459_32348"/>
</dbReference>
<dbReference type="AlphaFoldDB" id="A0A2G2Y278"/>
<dbReference type="OMA" id="EFFLTIW"/>
<evidence type="ECO:0000259" key="1">
    <source>
        <dbReference type="Pfam" id="PF00931"/>
    </source>
</evidence>
<reference evidence="2 3" key="1">
    <citation type="journal article" date="2014" name="Nat. Genet.">
        <title>Genome sequence of the hot pepper provides insights into the evolution of pungency in Capsicum species.</title>
        <authorList>
            <person name="Kim S."/>
            <person name="Park M."/>
            <person name="Yeom S.I."/>
            <person name="Kim Y.M."/>
            <person name="Lee J.M."/>
            <person name="Lee H.A."/>
            <person name="Seo E."/>
            <person name="Choi J."/>
            <person name="Cheong K."/>
            <person name="Kim K.T."/>
            <person name="Jung K."/>
            <person name="Lee G.W."/>
            <person name="Oh S.K."/>
            <person name="Bae C."/>
            <person name="Kim S.B."/>
            <person name="Lee H.Y."/>
            <person name="Kim S.Y."/>
            <person name="Kim M.S."/>
            <person name="Kang B.C."/>
            <person name="Jo Y.D."/>
            <person name="Yang H.B."/>
            <person name="Jeong H.J."/>
            <person name="Kang W.H."/>
            <person name="Kwon J.K."/>
            <person name="Shin C."/>
            <person name="Lim J.Y."/>
            <person name="Park J.H."/>
            <person name="Huh J.H."/>
            <person name="Kim J.S."/>
            <person name="Kim B.D."/>
            <person name="Cohen O."/>
            <person name="Paran I."/>
            <person name="Suh M.C."/>
            <person name="Lee S.B."/>
            <person name="Kim Y.K."/>
            <person name="Shin Y."/>
            <person name="Noh S.J."/>
            <person name="Park J."/>
            <person name="Seo Y.S."/>
            <person name="Kwon S.Y."/>
            <person name="Kim H.A."/>
            <person name="Park J.M."/>
            <person name="Kim H.J."/>
            <person name="Choi S.B."/>
            <person name="Bosland P.W."/>
            <person name="Reeves G."/>
            <person name="Jo S.H."/>
            <person name="Lee B.W."/>
            <person name="Cho H.T."/>
            <person name="Choi H.S."/>
            <person name="Lee M.S."/>
            <person name="Yu Y."/>
            <person name="Do Choi Y."/>
            <person name="Park B.S."/>
            <person name="van Deynze A."/>
            <person name="Ashrafi H."/>
            <person name="Hill T."/>
            <person name="Kim W.T."/>
            <person name="Pai H.S."/>
            <person name="Ahn H.K."/>
            <person name="Yeam I."/>
            <person name="Giovannoni J.J."/>
            <person name="Rose J.K."/>
            <person name="Sorensen I."/>
            <person name="Lee S.J."/>
            <person name="Kim R.W."/>
            <person name="Choi I.Y."/>
            <person name="Choi B.S."/>
            <person name="Lim J.S."/>
            <person name="Lee Y.H."/>
            <person name="Choi D."/>
        </authorList>
    </citation>
    <scope>NUCLEOTIDE SEQUENCE [LARGE SCALE GENOMIC DNA]</scope>
    <source>
        <strain evidence="3">cv. CM334</strain>
    </source>
</reference>
<keyword evidence="3" id="KW-1185">Reference proteome</keyword>
<sequence length="146" mass="16445">MDIEYHKTVGDLTVDIRTALEQVKKIRKDNPQAFQAKPILDYHPEVVASGTQDTLLEENEVASFEEEAKIVIKRLAKGTSDLDVIPVVGFPGLGKTTLAKKISKDPQISFEFFLTIWVNVGPQYKLKGIFLKILKALKKQTTEYEP</sequence>
<comment type="caution">
    <text evidence="2">The sequence shown here is derived from an EMBL/GenBank/DDBJ whole genome shotgun (WGS) entry which is preliminary data.</text>
</comment>
<organism evidence="2 3">
    <name type="scientific">Capsicum annuum</name>
    <name type="common">Capsicum pepper</name>
    <dbReference type="NCBI Taxonomy" id="4072"/>
    <lineage>
        <taxon>Eukaryota</taxon>
        <taxon>Viridiplantae</taxon>
        <taxon>Streptophyta</taxon>
        <taxon>Embryophyta</taxon>
        <taxon>Tracheophyta</taxon>
        <taxon>Spermatophyta</taxon>
        <taxon>Magnoliopsida</taxon>
        <taxon>eudicotyledons</taxon>
        <taxon>Gunneridae</taxon>
        <taxon>Pentapetalae</taxon>
        <taxon>asterids</taxon>
        <taxon>lamiids</taxon>
        <taxon>Solanales</taxon>
        <taxon>Solanaceae</taxon>
        <taxon>Solanoideae</taxon>
        <taxon>Capsiceae</taxon>
        <taxon>Capsicum</taxon>
    </lineage>
</organism>
<dbReference type="InterPro" id="IPR002182">
    <property type="entry name" value="NB-ARC"/>
</dbReference>
<proteinExistence type="predicted"/>
<protein>
    <recommendedName>
        <fullName evidence="1">NB-ARC domain-containing protein</fullName>
    </recommendedName>
</protein>
<reference evidence="2 3" key="2">
    <citation type="journal article" date="2017" name="Genome Biol.">
        <title>New reference genome sequences of hot pepper reveal the massive evolution of plant disease-resistance genes by retroduplication.</title>
        <authorList>
            <person name="Kim S."/>
            <person name="Park J."/>
            <person name="Yeom S.I."/>
            <person name="Kim Y.M."/>
            <person name="Seo E."/>
            <person name="Kim K.T."/>
            <person name="Kim M.S."/>
            <person name="Lee J.M."/>
            <person name="Cheong K."/>
            <person name="Shin H.S."/>
            <person name="Kim S.B."/>
            <person name="Han K."/>
            <person name="Lee J."/>
            <person name="Park M."/>
            <person name="Lee H.A."/>
            <person name="Lee H.Y."/>
            <person name="Lee Y."/>
            <person name="Oh S."/>
            <person name="Lee J.H."/>
            <person name="Choi E."/>
            <person name="Choi E."/>
            <person name="Lee S.E."/>
            <person name="Jeon J."/>
            <person name="Kim H."/>
            <person name="Choi G."/>
            <person name="Song H."/>
            <person name="Lee J."/>
            <person name="Lee S.C."/>
            <person name="Kwon J.K."/>
            <person name="Lee H.Y."/>
            <person name="Koo N."/>
            <person name="Hong Y."/>
            <person name="Kim R.W."/>
            <person name="Kang W.H."/>
            <person name="Huh J.H."/>
            <person name="Kang B.C."/>
            <person name="Yang T.J."/>
            <person name="Lee Y.H."/>
            <person name="Bennetzen J.L."/>
            <person name="Choi D."/>
        </authorList>
    </citation>
    <scope>NUCLEOTIDE SEQUENCE [LARGE SCALE GENOMIC DNA]</scope>
    <source>
        <strain evidence="3">cv. CM334</strain>
    </source>
</reference>
<accession>A0A2G2Y278</accession>
<dbReference type="PANTHER" id="PTHR19338:SF62">
    <property type="entry name" value="DISEASE RESISTANCE PROTEIN RGA2-LIKE"/>
    <property type="match status" value="1"/>
</dbReference>
<name>A0A2G2Y278_CAPAN</name>
<dbReference type="SUPFAM" id="SSF52540">
    <property type="entry name" value="P-loop containing nucleoside triphosphate hydrolases"/>
    <property type="match status" value="1"/>
</dbReference>
<dbReference type="Proteomes" id="UP000222542">
    <property type="component" value="Unassembled WGS sequence"/>
</dbReference>
<evidence type="ECO:0000313" key="2">
    <source>
        <dbReference type="EMBL" id="PHT63819.1"/>
    </source>
</evidence>
<gene>
    <name evidence="2" type="ORF">T459_32348</name>
</gene>
<dbReference type="Gene3D" id="3.40.50.300">
    <property type="entry name" value="P-loop containing nucleotide triphosphate hydrolases"/>
    <property type="match status" value="1"/>
</dbReference>
<dbReference type="PANTHER" id="PTHR19338">
    <property type="entry name" value="TRANSLOCASE OF INNER MITOCHONDRIAL MEMBRANE 13 HOMOLOG"/>
    <property type="match status" value="1"/>
</dbReference>
<dbReference type="InterPro" id="IPR027417">
    <property type="entry name" value="P-loop_NTPase"/>
</dbReference>
<dbReference type="Pfam" id="PF00931">
    <property type="entry name" value="NB-ARC"/>
    <property type="match status" value="1"/>
</dbReference>
<dbReference type="EMBL" id="AYRZ02000023">
    <property type="protein sequence ID" value="PHT63819.1"/>
    <property type="molecule type" value="Genomic_DNA"/>
</dbReference>